<dbReference type="AlphaFoldDB" id="A0A9J6CRE5"/>
<evidence type="ECO:0000259" key="2">
    <source>
        <dbReference type="Pfam" id="PF17182"/>
    </source>
</evidence>
<feature type="compositionally biased region" description="Basic and acidic residues" evidence="1">
    <location>
        <begin position="131"/>
        <end position="152"/>
    </location>
</feature>
<feature type="region of interest" description="Disordered" evidence="1">
    <location>
        <begin position="117"/>
        <end position="153"/>
    </location>
</feature>
<organism evidence="3 4">
    <name type="scientific">Polypedilum vanderplanki</name>
    <name type="common">Sleeping chironomid midge</name>
    <dbReference type="NCBI Taxonomy" id="319348"/>
    <lineage>
        <taxon>Eukaryota</taxon>
        <taxon>Metazoa</taxon>
        <taxon>Ecdysozoa</taxon>
        <taxon>Arthropoda</taxon>
        <taxon>Hexapoda</taxon>
        <taxon>Insecta</taxon>
        <taxon>Pterygota</taxon>
        <taxon>Neoptera</taxon>
        <taxon>Endopterygota</taxon>
        <taxon>Diptera</taxon>
        <taxon>Nematocera</taxon>
        <taxon>Chironomoidea</taxon>
        <taxon>Chironomidae</taxon>
        <taxon>Chironominae</taxon>
        <taxon>Polypedilum</taxon>
        <taxon>Polypedilum</taxon>
    </lineage>
</organism>
<dbReference type="EMBL" id="JADBJN010000001">
    <property type="protein sequence ID" value="KAG5684147.1"/>
    <property type="molecule type" value="Genomic_DNA"/>
</dbReference>
<dbReference type="Pfam" id="PF17182">
    <property type="entry name" value="OSK"/>
    <property type="match status" value="1"/>
</dbReference>
<feature type="domain" description="OSK" evidence="2">
    <location>
        <begin position="159"/>
        <end position="347"/>
    </location>
</feature>
<sequence length="363" mass="42004">MEQIDATESYMRRNKILEIFNEKGPISFNDLKEEYERKAGETFPFVGDNATIQQLFLEFGIQYDYKLDKYYVKKEYNFRKSSIFHGTPYAKRSRSAPFKEDDEEDVEEIRKSLINIGASSNKNQRQSRNTRVKENNNQKKKVNTEPRSKSEFRSPLLGKPHVCGTIIIADDFFLGITTKHLNFKAFKQDGVLQSGFCVSGLTIAAAKKMVDETICDDRYKTALIYLGSIDIIQDKYLINIMQEYTDFLALCIKKKIHPVLCTLAPMPNLELIGDRLEVFNAFNVFIRANKFNMSVLDIYACFVKPKTFEYIENYYQNTSHITSGCEKPLVIWSNEGSKRVFDFVMKNLGFALVAEQGRVFNFM</sequence>
<gene>
    <name evidence="3" type="ORF">PVAND_013388</name>
</gene>
<feature type="compositionally biased region" description="Polar residues" evidence="1">
    <location>
        <begin position="117"/>
        <end position="129"/>
    </location>
</feature>
<keyword evidence="4" id="KW-1185">Reference proteome</keyword>
<evidence type="ECO:0000313" key="3">
    <source>
        <dbReference type="EMBL" id="KAG5684147.1"/>
    </source>
</evidence>
<dbReference type="OrthoDB" id="10034606at2759"/>
<name>A0A9J6CRE5_POLVA</name>
<protein>
    <recommendedName>
        <fullName evidence="2">OSK domain-containing protein</fullName>
    </recommendedName>
</protein>
<dbReference type="SUPFAM" id="SSF52266">
    <property type="entry name" value="SGNH hydrolase"/>
    <property type="match status" value="1"/>
</dbReference>
<comment type="caution">
    <text evidence="3">The sequence shown here is derived from an EMBL/GenBank/DDBJ whole genome shotgun (WGS) entry which is preliminary data.</text>
</comment>
<accession>A0A9J6CRE5</accession>
<dbReference type="InterPro" id="IPR033447">
    <property type="entry name" value="OSK"/>
</dbReference>
<dbReference type="InterPro" id="IPR036514">
    <property type="entry name" value="SGNH_hydro_sf"/>
</dbReference>
<evidence type="ECO:0000313" key="4">
    <source>
        <dbReference type="Proteomes" id="UP001107558"/>
    </source>
</evidence>
<reference evidence="3" key="1">
    <citation type="submission" date="2021-03" db="EMBL/GenBank/DDBJ databases">
        <title>Chromosome level genome of the anhydrobiotic midge Polypedilum vanderplanki.</title>
        <authorList>
            <person name="Yoshida Y."/>
            <person name="Kikawada T."/>
            <person name="Gusev O."/>
        </authorList>
    </citation>
    <scope>NUCLEOTIDE SEQUENCE</scope>
    <source>
        <strain evidence="3">NIAS01</strain>
        <tissue evidence="3">Whole body or cell culture</tissue>
    </source>
</reference>
<evidence type="ECO:0000256" key="1">
    <source>
        <dbReference type="SAM" id="MobiDB-lite"/>
    </source>
</evidence>
<proteinExistence type="predicted"/>
<dbReference type="Proteomes" id="UP001107558">
    <property type="component" value="Chromosome 1"/>
</dbReference>
<dbReference type="Gene3D" id="3.40.50.1110">
    <property type="entry name" value="SGNH hydrolase"/>
    <property type="match status" value="1"/>
</dbReference>